<dbReference type="Proteomes" id="UP000265715">
    <property type="component" value="Unassembled WGS sequence"/>
</dbReference>
<comment type="caution">
    <text evidence="2">The sequence shown here is derived from an EMBL/GenBank/DDBJ whole genome shotgun (WGS) entry which is preliminary data.</text>
</comment>
<name>A0A399F2D2_9DEIN</name>
<sequence>MPAGGQGGAAGEGPEGFLLGEGLGGVDGVVQGGPDPGLEVGRGDRGVGAEGHGQAGVPQVAQAEGLALLAGEVVAHEVGVLERVDRLDGEGHGQAPEAGHFLVAHVLGVLHAERAGGGGQGGELGVDLEQPPHRLRPDGVGHHPEARPERRLALFADVLQRVEHDAVAAARVGLDHPGGAAAERAVGEELDRRDLERVPAPAGPHPLPVVLVHRPPQPHRQPPGAGEFLGVLQRAPAHVVGGGVAAAGQVAQAALEVGHAALGQDAVDVALGGLEQVARGLAVPVAHESPAAGVGGLPRHPGELERAGVGPPRVQVAAAQEDRVIGHPLVQDRPVRVVVEEVARPADPGPRRQALGPLRHPPGRLTRVVHAREVEPLELLPPPQRVRVRVVQPRRDPLEPRPLGPGIPRREVLLEPHVGDAVALEVHRLRPPRLGHGPDVCDE</sequence>
<dbReference type="EMBL" id="QXDL01000011">
    <property type="protein sequence ID" value="RIH90378.1"/>
    <property type="molecule type" value="Genomic_DNA"/>
</dbReference>
<feature type="compositionally biased region" description="Gly residues" evidence="1">
    <location>
        <begin position="23"/>
        <end position="35"/>
    </location>
</feature>
<organism evidence="2 3">
    <name type="scientific">Calidithermus terrae</name>
    <dbReference type="NCBI Taxonomy" id="1408545"/>
    <lineage>
        <taxon>Bacteria</taxon>
        <taxon>Thermotogati</taxon>
        <taxon>Deinococcota</taxon>
        <taxon>Deinococci</taxon>
        <taxon>Thermales</taxon>
        <taxon>Thermaceae</taxon>
        <taxon>Calidithermus</taxon>
    </lineage>
</organism>
<evidence type="ECO:0000313" key="2">
    <source>
        <dbReference type="EMBL" id="RIH90378.1"/>
    </source>
</evidence>
<reference evidence="2 3" key="1">
    <citation type="submission" date="2018-08" db="EMBL/GenBank/DDBJ databases">
        <title>Meiothermus terrae DSM 26712 genome sequencing project.</title>
        <authorList>
            <person name="Da Costa M.S."/>
            <person name="Albuquerque L."/>
            <person name="Raposo P."/>
            <person name="Froufe H.J.C."/>
            <person name="Barroso C.S."/>
            <person name="Egas C."/>
        </authorList>
    </citation>
    <scope>NUCLEOTIDE SEQUENCE [LARGE SCALE GENOMIC DNA]</scope>
    <source>
        <strain evidence="2 3">DSM 26712</strain>
    </source>
</reference>
<gene>
    <name evidence="2" type="ORF">Mterra_00527</name>
</gene>
<feature type="region of interest" description="Disordered" evidence="1">
    <location>
        <begin position="23"/>
        <end position="56"/>
    </location>
</feature>
<proteinExistence type="predicted"/>
<protein>
    <submittedName>
        <fullName evidence="2">Uncharacterized protein</fullName>
    </submittedName>
</protein>
<evidence type="ECO:0000313" key="3">
    <source>
        <dbReference type="Proteomes" id="UP000265715"/>
    </source>
</evidence>
<accession>A0A399F2D2</accession>
<keyword evidence="3" id="KW-1185">Reference proteome</keyword>
<dbReference type="AlphaFoldDB" id="A0A399F2D2"/>
<evidence type="ECO:0000256" key="1">
    <source>
        <dbReference type="SAM" id="MobiDB-lite"/>
    </source>
</evidence>